<name>A0ACA9JTZ8_9GLOM</name>
<proteinExistence type="predicted"/>
<protein>
    <submittedName>
        <fullName evidence="1">6793_t:CDS:1</fullName>
    </submittedName>
</protein>
<organism evidence="1 2">
    <name type="scientific">Scutellospora calospora</name>
    <dbReference type="NCBI Taxonomy" id="85575"/>
    <lineage>
        <taxon>Eukaryota</taxon>
        <taxon>Fungi</taxon>
        <taxon>Fungi incertae sedis</taxon>
        <taxon>Mucoromycota</taxon>
        <taxon>Glomeromycotina</taxon>
        <taxon>Glomeromycetes</taxon>
        <taxon>Diversisporales</taxon>
        <taxon>Gigasporaceae</taxon>
        <taxon>Scutellospora</taxon>
    </lineage>
</organism>
<gene>
    <name evidence="1" type="ORF">SCALOS_LOCUS129</name>
</gene>
<evidence type="ECO:0000313" key="1">
    <source>
        <dbReference type="EMBL" id="CAG8434876.1"/>
    </source>
</evidence>
<comment type="caution">
    <text evidence="1">The sequence shown here is derived from an EMBL/GenBank/DDBJ whole genome shotgun (WGS) entry which is preliminary data.</text>
</comment>
<dbReference type="EMBL" id="CAJVPM010000039">
    <property type="protein sequence ID" value="CAG8434876.1"/>
    <property type="molecule type" value="Genomic_DNA"/>
</dbReference>
<keyword evidence="2" id="KW-1185">Reference proteome</keyword>
<evidence type="ECO:0000313" key="2">
    <source>
        <dbReference type="Proteomes" id="UP000789860"/>
    </source>
</evidence>
<dbReference type="Proteomes" id="UP000789860">
    <property type="component" value="Unassembled WGS sequence"/>
</dbReference>
<reference evidence="1" key="1">
    <citation type="submission" date="2021-06" db="EMBL/GenBank/DDBJ databases">
        <authorList>
            <person name="Kallberg Y."/>
            <person name="Tangrot J."/>
            <person name="Rosling A."/>
        </authorList>
    </citation>
    <scope>NUCLEOTIDE SEQUENCE</scope>
    <source>
        <strain evidence="1">AU212A</strain>
    </source>
</reference>
<sequence length="754" mass="87972">MKVYAIPCLKDNLFERNELLGAVRNGEIPKYSENSEKSHAHDPSLVTPLGIHCVLKKESYATNERALLERNITIYSQSELGMATVGHFRDYDENDDVTRIHKYYQLYRNNYTFDYIIESSFPPSFFASKSNEKFVNDNNDNNSSIQNFNLNLNISLLNTNFSRTTRAIINQLDKRHGDYQVIEFFYKNDSISYYNSLVTSISHVKNTWPAIVEISFKTSGRSLEPSAVEACDFRLIFDRKGFFKDFDGYIERKCNRVTEYHFYLVSQVEGNTDLGLKFFQGESMFALISNKLINREMRDVVVEDESPFPSLIPTLYVIYYDYFKMKRQARDITRIPNNYQLLRDKLNPNNFIIQSTSTISPYNATNKTIQDTPLTIRAIIKAIEYPSGKYYVQEFFYETNAIDYSYALTTANLNIQDKWPAVVEINFTSSGIALDPYSLEVCNFRLIFSKNDYYEDIVGHIERRCPKMFEYSFYPVSRVEVNNDIGLKFFQDGSEFATISSKAQVREKRDITSRTGYHKNSQLRWNSWFWADYKYIIESSVYIPFIISDEHKFEITNNNTTLDIKLTDDKNNSFFTPNHTSLLNNDDNPLTIRANIDAVQYNSGYYKVQEFFYKPGSQDYFKTLITASATVQSLSPGIVEISFSTSDKVLDPYTLEACEYKLFYFEELNGQIERRCKRALEDDFYMISKVSGSTYWGLEFTFGDNNSNLSARTSEVDYWPSPRRRDVIVYDDTPFPPIIPALYSVYYDYVQKNR</sequence>
<accession>A0ACA9JTZ8</accession>